<gene>
    <name evidence="2" type="ORF">OPKNFCMD_1028</name>
</gene>
<evidence type="ECO:0008006" key="4">
    <source>
        <dbReference type="Google" id="ProtNLM"/>
    </source>
</evidence>
<reference evidence="2" key="1">
    <citation type="journal article" date="2021" name="Front. Microbiol.">
        <title>Comprehensive Comparative Genomics and Phenotyping of Methylobacterium Species.</title>
        <authorList>
            <person name="Alessa O."/>
            <person name="Ogura Y."/>
            <person name="Fujitani Y."/>
            <person name="Takami H."/>
            <person name="Hayashi T."/>
            <person name="Sahin N."/>
            <person name="Tani A."/>
        </authorList>
    </citation>
    <scope>NUCLEOTIDE SEQUENCE</scope>
    <source>
        <strain evidence="2">KCTC 52305</strain>
    </source>
</reference>
<evidence type="ECO:0000313" key="3">
    <source>
        <dbReference type="Proteomes" id="UP001055167"/>
    </source>
</evidence>
<sequence length="81" mass="8811">MRTILFALALVAPSLALAQGEPPIQGPQDAACRDEARDRVFGAPNPKGLSLYNLGVELYQECMRRAQAPANGSRSRRRQSS</sequence>
<protein>
    <recommendedName>
        <fullName evidence="4">3',5'-cyclic-nucleotide phosphodiesterase</fullName>
    </recommendedName>
</protein>
<reference evidence="2" key="2">
    <citation type="submission" date="2021-08" db="EMBL/GenBank/DDBJ databases">
        <authorList>
            <person name="Tani A."/>
            <person name="Ola A."/>
            <person name="Ogura Y."/>
            <person name="Katsura K."/>
            <person name="Hayashi T."/>
        </authorList>
    </citation>
    <scope>NUCLEOTIDE SEQUENCE</scope>
    <source>
        <strain evidence="2">KCTC 52305</strain>
    </source>
</reference>
<dbReference type="EMBL" id="BPQH01000003">
    <property type="protein sequence ID" value="GJD48311.1"/>
    <property type="molecule type" value="Genomic_DNA"/>
</dbReference>
<organism evidence="2 3">
    <name type="scientific">Methylobacterium crusticola</name>
    <dbReference type="NCBI Taxonomy" id="1697972"/>
    <lineage>
        <taxon>Bacteria</taxon>
        <taxon>Pseudomonadati</taxon>
        <taxon>Pseudomonadota</taxon>
        <taxon>Alphaproteobacteria</taxon>
        <taxon>Hyphomicrobiales</taxon>
        <taxon>Methylobacteriaceae</taxon>
        <taxon>Methylobacterium</taxon>
    </lineage>
</organism>
<proteinExistence type="predicted"/>
<evidence type="ECO:0000313" key="2">
    <source>
        <dbReference type="EMBL" id="GJD48311.1"/>
    </source>
</evidence>
<dbReference type="RefSeq" id="WP_128564632.1">
    <property type="nucleotide sequence ID" value="NZ_BPQH01000003.1"/>
</dbReference>
<dbReference type="Proteomes" id="UP001055167">
    <property type="component" value="Unassembled WGS sequence"/>
</dbReference>
<accession>A0ABQ4QTB9</accession>
<evidence type="ECO:0000256" key="1">
    <source>
        <dbReference type="SAM" id="SignalP"/>
    </source>
</evidence>
<keyword evidence="3" id="KW-1185">Reference proteome</keyword>
<feature type="signal peptide" evidence="1">
    <location>
        <begin position="1"/>
        <end position="18"/>
    </location>
</feature>
<feature type="chain" id="PRO_5045040670" description="3',5'-cyclic-nucleotide phosphodiesterase" evidence="1">
    <location>
        <begin position="19"/>
        <end position="81"/>
    </location>
</feature>
<comment type="caution">
    <text evidence="2">The sequence shown here is derived from an EMBL/GenBank/DDBJ whole genome shotgun (WGS) entry which is preliminary data.</text>
</comment>
<keyword evidence="1" id="KW-0732">Signal</keyword>
<name>A0ABQ4QTB9_9HYPH</name>